<feature type="domain" description="Multidrug resistance protein MdtA-like alpha-helical hairpin" evidence="3">
    <location>
        <begin position="171"/>
        <end position="240"/>
    </location>
</feature>
<dbReference type="GO" id="GO:0022857">
    <property type="term" value="F:transmembrane transporter activity"/>
    <property type="evidence" value="ECO:0007669"/>
    <property type="project" value="InterPro"/>
</dbReference>
<gene>
    <name evidence="7" type="ORF">SAMN06265348_101283</name>
</gene>
<sequence length="453" mass="49157">MEYLTLLDYLYVVTFNSRRSAAKLVRFFLSRHLTVLDKLQMLKHQSFKSQFSAQFQTPHIFMQSLNTVKQLTNVMKTTISIFILAILFAGCGGGQPAMPPPAPQALQVMSLQSNSQTTYTDYPASIQGTVDVEIRPQVSGILDKILVAEGAAVQKGQPLFKIDERPFREALNNAKAQLHAAQAAVTNAQIEVDKLAPLVKNKVVSDFQLKTANSSYQSALANVEQAKAGVAAANINLGYTLIKAPVSGYVARLPKKQGSIVSPTDPTPLTQLSDAHEVHVYFALGEDDFAAFNAKYPGNSVNERLKKLGGVSLVLADNSIYGKEGKVDMVDGQFDKQTGSISLRATFPNQQGLLRSGNTGKIRISLEHNDAIAIPQSSTVEVQDKIFVFKVDAANKVTRTPITVSGASGTNYLVAEGLKSGDRIVFDGIDKLKDGDTIKPEKLKEEPITTASR</sequence>
<dbReference type="GO" id="GO:0030313">
    <property type="term" value="C:cell envelope"/>
    <property type="evidence" value="ECO:0007669"/>
    <property type="project" value="UniProtKB-SubCell"/>
</dbReference>
<dbReference type="InterPro" id="IPR058627">
    <property type="entry name" value="MdtA-like_C"/>
</dbReference>
<dbReference type="Pfam" id="PF25917">
    <property type="entry name" value="BSH_RND"/>
    <property type="match status" value="1"/>
</dbReference>
<dbReference type="InterPro" id="IPR006143">
    <property type="entry name" value="RND_pump_MFP"/>
</dbReference>
<evidence type="ECO:0000259" key="5">
    <source>
        <dbReference type="Pfam" id="PF25944"/>
    </source>
</evidence>
<dbReference type="Pfam" id="PF25944">
    <property type="entry name" value="Beta-barrel_RND"/>
    <property type="match status" value="1"/>
</dbReference>
<accession>A0A521AKL4</accession>
<name>A0A521AKL4_9SPHI</name>
<organism evidence="7 8">
    <name type="scientific">Pedobacter westerhofensis</name>
    <dbReference type="NCBI Taxonomy" id="425512"/>
    <lineage>
        <taxon>Bacteria</taxon>
        <taxon>Pseudomonadati</taxon>
        <taxon>Bacteroidota</taxon>
        <taxon>Sphingobacteriia</taxon>
        <taxon>Sphingobacteriales</taxon>
        <taxon>Sphingobacteriaceae</taxon>
        <taxon>Pedobacter</taxon>
    </lineage>
</organism>
<evidence type="ECO:0000256" key="1">
    <source>
        <dbReference type="ARBA" id="ARBA00004196"/>
    </source>
</evidence>
<feature type="domain" description="Multidrug resistance protein MdtA-like barrel-sandwich hybrid" evidence="4">
    <location>
        <begin position="132"/>
        <end position="269"/>
    </location>
</feature>
<dbReference type="Pfam" id="PF25876">
    <property type="entry name" value="HH_MFP_RND"/>
    <property type="match status" value="1"/>
</dbReference>
<dbReference type="GO" id="GO:0005886">
    <property type="term" value="C:plasma membrane"/>
    <property type="evidence" value="ECO:0007669"/>
    <property type="project" value="TreeGrafter"/>
</dbReference>
<evidence type="ECO:0000259" key="4">
    <source>
        <dbReference type="Pfam" id="PF25917"/>
    </source>
</evidence>
<dbReference type="NCBIfam" id="TIGR01730">
    <property type="entry name" value="RND_mfp"/>
    <property type="match status" value="1"/>
</dbReference>
<dbReference type="Proteomes" id="UP000320300">
    <property type="component" value="Unassembled WGS sequence"/>
</dbReference>
<dbReference type="Pfam" id="PF25967">
    <property type="entry name" value="RND-MFP_C"/>
    <property type="match status" value="1"/>
</dbReference>
<comment type="subcellular location">
    <subcellularLocation>
        <location evidence="1">Cell envelope</location>
    </subcellularLocation>
</comment>
<evidence type="ECO:0000313" key="7">
    <source>
        <dbReference type="EMBL" id="SMO35394.1"/>
    </source>
</evidence>
<dbReference type="InterPro" id="IPR058625">
    <property type="entry name" value="MdtA-like_BSH"/>
</dbReference>
<proteinExistence type="inferred from homology"/>
<protein>
    <submittedName>
        <fullName evidence="7">Membrane fusion protein, multidrug efflux system</fullName>
    </submittedName>
</protein>
<evidence type="ECO:0000259" key="6">
    <source>
        <dbReference type="Pfam" id="PF25967"/>
    </source>
</evidence>
<dbReference type="InterPro" id="IPR058624">
    <property type="entry name" value="MdtA-like_HH"/>
</dbReference>
<dbReference type="Gene3D" id="2.40.420.20">
    <property type="match status" value="1"/>
</dbReference>
<reference evidence="7 8" key="1">
    <citation type="submission" date="2017-05" db="EMBL/GenBank/DDBJ databases">
        <authorList>
            <person name="Varghese N."/>
            <person name="Submissions S."/>
        </authorList>
    </citation>
    <scope>NUCLEOTIDE SEQUENCE [LARGE SCALE GENOMIC DNA]</scope>
    <source>
        <strain evidence="7 8">DSM 19036</strain>
    </source>
</reference>
<feature type="domain" description="Multidrug resistance protein MdtA-like beta-barrel" evidence="5">
    <location>
        <begin position="308"/>
        <end position="366"/>
    </location>
</feature>
<comment type="similarity">
    <text evidence="2">Belongs to the membrane fusion protein (MFP) (TC 8.A.1) family.</text>
</comment>
<dbReference type="Gene3D" id="2.40.30.170">
    <property type="match status" value="1"/>
</dbReference>
<dbReference type="AlphaFoldDB" id="A0A521AKL4"/>
<feature type="domain" description="Multidrug resistance protein MdtA-like C-terminal permuted SH3" evidence="6">
    <location>
        <begin position="370"/>
        <end position="431"/>
    </location>
</feature>
<dbReference type="PANTHER" id="PTHR30158">
    <property type="entry name" value="ACRA/E-RELATED COMPONENT OF DRUG EFFLUX TRANSPORTER"/>
    <property type="match status" value="1"/>
</dbReference>
<dbReference type="Gene3D" id="1.10.287.470">
    <property type="entry name" value="Helix hairpin bin"/>
    <property type="match status" value="1"/>
</dbReference>
<evidence type="ECO:0000256" key="2">
    <source>
        <dbReference type="ARBA" id="ARBA00009477"/>
    </source>
</evidence>
<dbReference type="InterPro" id="IPR058626">
    <property type="entry name" value="MdtA-like_b-barrel"/>
</dbReference>
<evidence type="ECO:0000313" key="8">
    <source>
        <dbReference type="Proteomes" id="UP000320300"/>
    </source>
</evidence>
<keyword evidence="8" id="KW-1185">Reference proteome</keyword>
<dbReference type="Gene3D" id="2.40.50.100">
    <property type="match status" value="1"/>
</dbReference>
<dbReference type="EMBL" id="FXTN01000001">
    <property type="protein sequence ID" value="SMO35394.1"/>
    <property type="molecule type" value="Genomic_DNA"/>
</dbReference>
<evidence type="ECO:0000259" key="3">
    <source>
        <dbReference type="Pfam" id="PF25876"/>
    </source>
</evidence>
<dbReference type="GO" id="GO:0046677">
    <property type="term" value="P:response to antibiotic"/>
    <property type="evidence" value="ECO:0007669"/>
    <property type="project" value="TreeGrafter"/>
</dbReference>
<dbReference type="SUPFAM" id="SSF111369">
    <property type="entry name" value="HlyD-like secretion proteins"/>
    <property type="match status" value="1"/>
</dbReference>
<dbReference type="PANTHER" id="PTHR30158:SF23">
    <property type="entry name" value="MULTIDRUG RESISTANCE PROTEIN MEXA"/>
    <property type="match status" value="1"/>
</dbReference>